<feature type="region of interest" description="Disordered" evidence="1">
    <location>
        <begin position="100"/>
        <end position="119"/>
    </location>
</feature>
<evidence type="ECO:0000256" key="1">
    <source>
        <dbReference type="SAM" id="MobiDB-lite"/>
    </source>
</evidence>
<organism evidence="2 3">
    <name type="scientific">Embleya hyalina</name>
    <dbReference type="NCBI Taxonomy" id="516124"/>
    <lineage>
        <taxon>Bacteria</taxon>
        <taxon>Bacillati</taxon>
        <taxon>Actinomycetota</taxon>
        <taxon>Actinomycetes</taxon>
        <taxon>Kitasatosporales</taxon>
        <taxon>Streptomycetaceae</taxon>
        <taxon>Embleya</taxon>
    </lineage>
</organism>
<reference evidence="2 3" key="1">
    <citation type="submission" date="2018-12" db="EMBL/GenBank/DDBJ databases">
        <title>Draft genome sequence of Embleya hyalina NBRC 13850T.</title>
        <authorList>
            <person name="Komaki H."/>
            <person name="Hosoyama A."/>
            <person name="Kimura A."/>
            <person name="Ichikawa N."/>
            <person name="Tamura T."/>
        </authorList>
    </citation>
    <scope>NUCLEOTIDE SEQUENCE [LARGE SCALE GENOMIC DNA]</scope>
    <source>
        <strain evidence="2 3">NBRC 13850</strain>
    </source>
</reference>
<dbReference type="AlphaFoldDB" id="A0A401YGK7"/>
<keyword evidence="3" id="KW-1185">Reference proteome</keyword>
<feature type="compositionally biased region" description="Acidic residues" evidence="1">
    <location>
        <begin position="106"/>
        <end position="119"/>
    </location>
</feature>
<gene>
    <name evidence="2" type="ORF">EHYA_01390</name>
</gene>
<evidence type="ECO:0000313" key="2">
    <source>
        <dbReference type="EMBL" id="GCD93742.1"/>
    </source>
</evidence>
<dbReference type="EMBL" id="BIFH01000014">
    <property type="protein sequence ID" value="GCD93742.1"/>
    <property type="molecule type" value="Genomic_DNA"/>
</dbReference>
<sequence length="119" mass="12772">MLDAKAFGVVPGIDAKNPDPPFGGWACDWRSTTDDIQVSLRFDRPGLPDSPDGRLDRAAFPYPLLHDRDSESVPSDNTLLHNLLTGLVESTTLAPPDLELMNAAPDEADDDPGDADADS</sequence>
<proteinExistence type="predicted"/>
<comment type="caution">
    <text evidence="2">The sequence shown here is derived from an EMBL/GenBank/DDBJ whole genome shotgun (WGS) entry which is preliminary data.</text>
</comment>
<dbReference type="RefSeq" id="WP_126635983.1">
    <property type="nucleotide sequence ID" value="NZ_BIFH01000014.1"/>
</dbReference>
<accession>A0A401YGK7</accession>
<dbReference type="Proteomes" id="UP000286931">
    <property type="component" value="Unassembled WGS sequence"/>
</dbReference>
<evidence type="ECO:0000313" key="3">
    <source>
        <dbReference type="Proteomes" id="UP000286931"/>
    </source>
</evidence>
<name>A0A401YGK7_9ACTN</name>
<protein>
    <submittedName>
        <fullName evidence="2">Uncharacterized protein</fullName>
    </submittedName>
</protein>
<dbReference type="OrthoDB" id="4213445at2"/>